<name>A0ABW5BVA2_9BACI</name>
<dbReference type="RefSeq" id="WP_247341814.1">
    <property type="nucleotide sequence ID" value="NZ_CP095550.1"/>
</dbReference>
<dbReference type="GO" id="GO:0008483">
    <property type="term" value="F:transaminase activity"/>
    <property type="evidence" value="ECO:0007669"/>
    <property type="project" value="UniProtKB-KW"/>
</dbReference>
<accession>A0ABW5BVA2</accession>
<dbReference type="PANTHER" id="PTHR46658">
    <property type="entry name" value="CYS OR MET METABOLISM PYRIDOXAL-PHOSPHATE-DEPENDENT ENZYME"/>
    <property type="match status" value="1"/>
</dbReference>
<organism evidence="1 2">
    <name type="scientific">Metabacillus endolithicus</name>
    <dbReference type="NCBI Taxonomy" id="1535204"/>
    <lineage>
        <taxon>Bacteria</taxon>
        <taxon>Bacillati</taxon>
        <taxon>Bacillota</taxon>
        <taxon>Bacilli</taxon>
        <taxon>Bacillales</taxon>
        <taxon>Bacillaceae</taxon>
        <taxon>Metabacillus</taxon>
    </lineage>
</organism>
<dbReference type="InterPro" id="IPR015421">
    <property type="entry name" value="PyrdxlP-dep_Trfase_major"/>
</dbReference>
<protein>
    <submittedName>
        <fullName evidence="1">Aminotransferase class I/II-fold pyridoxal phosphate-dependent enzyme</fullName>
    </submittedName>
</protein>
<evidence type="ECO:0000313" key="1">
    <source>
        <dbReference type="EMBL" id="MFD2212753.1"/>
    </source>
</evidence>
<reference evidence="2" key="1">
    <citation type="journal article" date="2019" name="Int. J. Syst. Evol. Microbiol.">
        <title>The Global Catalogue of Microorganisms (GCM) 10K type strain sequencing project: providing services to taxonomists for standard genome sequencing and annotation.</title>
        <authorList>
            <consortium name="The Broad Institute Genomics Platform"/>
            <consortium name="The Broad Institute Genome Sequencing Center for Infectious Disease"/>
            <person name="Wu L."/>
            <person name="Ma J."/>
        </authorList>
    </citation>
    <scope>NUCLEOTIDE SEQUENCE [LARGE SCALE GENOMIC DNA]</scope>
    <source>
        <strain evidence="2">CGMCC 1.15474</strain>
    </source>
</reference>
<evidence type="ECO:0000313" key="2">
    <source>
        <dbReference type="Proteomes" id="UP001597318"/>
    </source>
</evidence>
<dbReference type="PANTHER" id="PTHR46658:SF1">
    <property type="entry name" value="CYS OR MET METABOLISM PYRIDOXAL-PHOSPHATE-DEPENDENT ENZYME"/>
    <property type="match status" value="1"/>
</dbReference>
<dbReference type="Gene3D" id="3.90.1150.60">
    <property type="entry name" value="Methioning gamme-lyase, C-terminal domain"/>
    <property type="match status" value="1"/>
</dbReference>
<proteinExistence type="predicted"/>
<dbReference type="InterPro" id="IPR009651">
    <property type="entry name" value="Met_g_lyase_put"/>
</dbReference>
<dbReference type="EMBL" id="JBHUIK010000001">
    <property type="protein sequence ID" value="MFD2212753.1"/>
    <property type="molecule type" value="Genomic_DNA"/>
</dbReference>
<dbReference type="Proteomes" id="UP001597318">
    <property type="component" value="Unassembled WGS sequence"/>
</dbReference>
<dbReference type="SUPFAM" id="SSF53383">
    <property type="entry name" value="PLP-dependent transferases"/>
    <property type="match status" value="1"/>
</dbReference>
<comment type="caution">
    <text evidence="1">The sequence shown here is derived from an EMBL/GenBank/DDBJ whole genome shotgun (WGS) entry which is preliminary data.</text>
</comment>
<sequence>MFKLLKNGAVIAPIVENAEQKISKIHDQIDFISEVNQFKVLKSFQKHRISDSHFIPSTGYGYDDIGRDTLEKVYADVFGGEAGLVRSQIISGTHAISIALFGVLRPGDELLYITGKPYDTLEEIVGIRGSGIGSLKEFNIDYNTVDLNGDGTVNFEAVKNAISPKTKMIGIQRSKGYATRPSFTISDIKEMINFVKSLKEDIVIFVDNCYGEFVEELEPCHIGADLIAGSLIKNPGGGLAKTGGYLVGKKELIEACSYRMTSPGIGAEAGASLYSLQEMYQGFFLAPHVVGQALKGAVFTSAFLEEIGLKTSPKWNSIRTDLIQSVQFDDPNLMVAFCQAIQYASPINSHVTPYPNYMPGYEDDVIMAAGTFVQGASIELTADGPLREPYVAYVQGGLTYTHVKIAVCSAVDSLIEQKLISIDR</sequence>
<dbReference type="Gene3D" id="3.40.640.10">
    <property type="entry name" value="Type I PLP-dependent aspartate aminotransferase-like (Major domain)"/>
    <property type="match status" value="1"/>
</dbReference>
<dbReference type="InterPro" id="IPR015424">
    <property type="entry name" value="PyrdxlP-dep_Trfase"/>
</dbReference>
<keyword evidence="2" id="KW-1185">Reference proteome</keyword>
<dbReference type="Pfam" id="PF06838">
    <property type="entry name" value="Met_gamma_lyase"/>
    <property type="match status" value="1"/>
</dbReference>
<keyword evidence="1" id="KW-0032">Aminotransferase</keyword>
<keyword evidence="1" id="KW-0808">Transferase</keyword>
<gene>
    <name evidence="1" type="ORF">ACFSKK_03395</name>
</gene>